<evidence type="ECO:0000256" key="1">
    <source>
        <dbReference type="ARBA" id="ARBA00022691"/>
    </source>
</evidence>
<keyword evidence="3" id="KW-0408">Iron</keyword>
<dbReference type="SMART" id="SM00729">
    <property type="entry name" value="Elp3"/>
    <property type="match status" value="1"/>
</dbReference>
<dbReference type="CDD" id="cd01335">
    <property type="entry name" value="Radical_SAM"/>
    <property type="match status" value="1"/>
</dbReference>
<dbReference type="InterPro" id="IPR007197">
    <property type="entry name" value="rSAM"/>
</dbReference>
<dbReference type="InterPro" id="IPR008792">
    <property type="entry name" value="PQQD"/>
</dbReference>
<dbReference type="Pfam" id="PF04055">
    <property type="entry name" value="Radical_SAM"/>
    <property type="match status" value="1"/>
</dbReference>
<dbReference type="SFLD" id="SFLDG01067">
    <property type="entry name" value="SPASM/twitch_domain_containing"/>
    <property type="match status" value="1"/>
</dbReference>
<keyword evidence="1" id="KW-0949">S-adenosyl-L-methionine</keyword>
<dbReference type="InterPro" id="IPR006638">
    <property type="entry name" value="Elp3/MiaA/NifB-like_rSAM"/>
</dbReference>
<dbReference type="AlphaFoldDB" id="A0A090ZIS0"/>
<name>A0A090ZIS0_9BACI</name>
<dbReference type="GO" id="GO:0051536">
    <property type="term" value="F:iron-sulfur cluster binding"/>
    <property type="evidence" value="ECO:0007669"/>
    <property type="project" value="UniProtKB-KW"/>
</dbReference>
<evidence type="ECO:0000256" key="2">
    <source>
        <dbReference type="ARBA" id="ARBA00022723"/>
    </source>
</evidence>
<keyword evidence="2" id="KW-0479">Metal-binding</keyword>
<dbReference type="GO" id="GO:0046872">
    <property type="term" value="F:metal ion binding"/>
    <property type="evidence" value="ECO:0007669"/>
    <property type="project" value="UniProtKB-KW"/>
</dbReference>
<sequence>MYPYINDYCRIIQSYDGGSAILLRDNQFIKHDFNRTGYEIIELCTGEKTVDEIIESFRSKYSLDEEDTKTITQFLNEYKKYGVIQMGSEKWERRPRVYGNQNIITPISVSMELTNQCQLNCIHCFNSSGSAKSEEMGIRKFIELANDFVNLGVTGFFITGGEPFLKRDVNELVDFLGKNAVTATFASNVVSISERTMDLLEKYPNLGIQVSLDGLEENHDFIRNVKGAFQKSVNNIKKMTQRGISVAVSYTMNDYNTNDLPALIELCKNIGCEGINIGLTSNSGRAKENHVPTEVANNFAEILQSSNKQYSTEDFFVGLDICEKKVSTVMDQIEHPNKCGAGYNALHVMPNGNITPCPAVPDIVLGNVFEKELLEILHFDNIKYSMMLPTPVKRLCGSCELYDQCGNCIASMLDQPEEVCHVQRYLQKA</sequence>
<dbReference type="Proteomes" id="UP000029389">
    <property type="component" value="Unassembled WGS sequence"/>
</dbReference>
<evidence type="ECO:0000313" key="7">
    <source>
        <dbReference type="EMBL" id="RFT65125.1"/>
    </source>
</evidence>
<dbReference type="SFLD" id="SFLDG01386">
    <property type="entry name" value="main_SPASM_domain-containing"/>
    <property type="match status" value="1"/>
</dbReference>
<dbReference type="EMBL" id="QVOD01000028">
    <property type="protein sequence ID" value="RFT65125.1"/>
    <property type="molecule type" value="Genomic_DNA"/>
</dbReference>
<dbReference type="SFLD" id="SFLDS00029">
    <property type="entry name" value="Radical_SAM"/>
    <property type="match status" value="1"/>
</dbReference>
<proteinExistence type="predicted"/>
<dbReference type="InterPro" id="IPR058240">
    <property type="entry name" value="rSAM_sf"/>
</dbReference>
<organism evidence="6 8">
    <name type="scientific">Bacillus clarus</name>
    <dbReference type="NCBI Taxonomy" id="2338372"/>
    <lineage>
        <taxon>Bacteria</taxon>
        <taxon>Bacillati</taxon>
        <taxon>Bacillota</taxon>
        <taxon>Bacilli</taxon>
        <taxon>Bacillales</taxon>
        <taxon>Bacillaceae</taxon>
        <taxon>Bacillus</taxon>
        <taxon>Bacillus cereus group</taxon>
    </lineage>
</organism>
<keyword evidence="9" id="KW-1185">Reference proteome</keyword>
<reference evidence="6 8" key="1">
    <citation type="submission" date="2014-04" db="EMBL/GenBank/DDBJ databases">
        <authorList>
            <person name="Bishop-Lilly K.A."/>
            <person name="Broomall S.M."/>
            <person name="Chain P.S."/>
            <person name="Chertkov O."/>
            <person name="Coyne S.R."/>
            <person name="Daligault H.E."/>
            <person name="Davenport K.W."/>
            <person name="Erkkila T."/>
            <person name="Frey K.G."/>
            <person name="Gibbons H.S."/>
            <person name="Gu W."/>
            <person name="Jaissle J."/>
            <person name="Johnson S.L."/>
            <person name="Koroleva G.I."/>
            <person name="Ladner J.T."/>
            <person name="Lo C.-C."/>
            <person name="Minogue T.D."/>
            <person name="Munk C."/>
            <person name="Palacios G.F."/>
            <person name="Redden C.L."/>
            <person name="Rosenzweig C.N."/>
            <person name="Scholz M.B."/>
            <person name="Teshima H."/>
            <person name="Xu Y."/>
        </authorList>
    </citation>
    <scope>NUCLEOTIDE SEQUENCE [LARGE SCALE GENOMIC DNA]</scope>
    <source>
        <strain evidence="6 8">BHP</strain>
    </source>
</reference>
<evidence type="ECO:0000256" key="3">
    <source>
        <dbReference type="ARBA" id="ARBA00023004"/>
    </source>
</evidence>
<dbReference type="InterPro" id="IPR041881">
    <property type="entry name" value="PqqD_sf"/>
</dbReference>
<dbReference type="Proteomes" id="UP000264294">
    <property type="component" value="Unassembled WGS sequence"/>
</dbReference>
<dbReference type="InterPro" id="IPR050377">
    <property type="entry name" value="Radical_SAM_PqqE_MftC-like"/>
</dbReference>
<protein>
    <submittedName>
        <fullName evidence="6">Radical SAM additional 4Fe4S-binding SPASM domain protein</fullName>
    </submittedName>
    <submittedName>
        <fullName evidence="7">Radical SAM/SPASM domain-containing protein</fullName>
    </submittedName>
</protein>
<evidence type="ECO:0000313" key="6">
    <source>
        <dbReference type="EMBL" id="KFN04096.1"/>
    </source>
</evidence>
<dbReference type="Gene3D" id="1.10.10.1150">
    <property type="entry name" value="Coenzyme PQQ synthesis protein D (PqqD)"/>
    <property type="match status" value="1"/>
</dbReference>
<dbReference type="RefSeq" id="WP_042978923.1">
    <property type="nucleotide sequence ID" value="NZ_JMQC01000008.1"/>
</dbReference>
<dbReference type="InterPro" id="IPR023885">
    <property type="entry name" value="4Fe4S-binding_SPASM_dom"/>
</dbReference>
<evidence type="ECO:0000256" key="4">
    <source>
        <dbReference type="ARBA" id="ARBA00023014"/>
    </source>
</evidence>
<evidence type="ECO:0000259" key="5">
    <source>
        <dbReference type="PROSITE" id="PS51918"/>
    </source>
</evidence>
<dbReference type="PROSITE" id="PS51918">
    <property type="entry name" value="RADICAL_SAM"/>
    <property type="match status" value="1"/>
</dbReference>
<dbReference type="PANTHER" id="PTHR11228:SF7">
    <property type="entry name" value="PQQA PEPTIDE CYCLASE"/>
    <property type="match status" value="1"/>
</dbReference>
<dbReference type="PANTHER" id="PTHR11228">
    <property type="entry name" value="RADICAL SAM DOMAIN PROTEIN"/>
    <property type="match status" value="1"/>
</dbReference>
<evidence type="ECO:0000313" key="8">
    <source>
        <dbReference type="Proteomes" id="UP000029389"/>
    </source>
</evidence>
<dbReference type="Pfam" id="PF13186">
    <property type="entry name" value="SPASM"/>
    <property type="match status" value="1"/>
</dbReference>
<dbReference type="GO" id="GO:0003824">
    <property type="term" value="F:catalytic activity"/>
    <property type="evidence" value="ECO:0007669"/>
    <property type="project" value="InterPro"/>
</dbReference>
<dbReference type="NCBIfam" id="TIGR04085">
    <property type="entry name" value="rSAM_more_4Fe4S"/>
    <property type="match status" value="1"/>
</dbReference>
<comment type="caution">
    <text evidence="6">The sequence shown here is derived from an EMBL/GenBank/DDBJ whole genome shotgun (WGS) entry which is preliminary data.</text>
</comment>
<dbReference type="EMBL" id="JMQC01000008">
    <property type="protein sequence ID" value="KFN04096.1"/>
    <property type="molecule type" value="Genomic_DNA"/>
</dbReference>
<dbReference type="Gene3D" id="3.20.20.70">
    <property type="entry name" value="Aldolase class I"/>
    <property type="match status" value="1"/>
</dbReference>
<dbReference type="SUPFAM" id="SSF102114">
    <property type="entry name" value="Radical SAM enzymes"/>
    <property type="match status" value="1"/>
</dbReference>
<accession>A0A090ZIS0</accession>
<feature type="domain" description="Radical SAM core" evidence="5">
    <location>
        <begin position="103"/>
        <end position="313"/>
    </location>
</feature>
<dbReference type="PATRIC" id="fig|1405.8.peg.390"/>
<dbReference type="Pfam" id="PF05402">
    <property type="entry name" value="PqqD"/>
    <property type="match status" value="1"/>
</dbReference>
<reference evidence="7 9" key="2">
    <citation type="submission" date="2018-08" db="EMBL/GenBank/DDBJ databases">
        <title>Bacillus clarus sp. nov. strain PS00077A.</title>
        <authorList>
            <person name="Mendez Acevedo M."/>
            <person name="Carroll L."/>
            <person name="Mukherjee M."/>
            <person name="Wiedmann M."/>
            <person name="Kovac J."/>
        </authorList>
    </citation>
    <scope>NUCLEOTIDE SEQUENCE [LARGE SCALE GENOMIC DNA]</scope>
    <source>
        <strain evidence="7 9">PS00077A</strain>
    </source>
</reference>
<evidence type="ECO:0000313" key="9">
    <source>
        <dbReference type="Proteomes" id="UP000264294"/>
    </source>
</evidence>
<dbReference type="InterPro" id="IPR013785">
    <property type="entry name" value="Aldolase_TIM"/>
</dbReference>
<gene>
    <name evidence="7" type="ORF">D0U04_19880</name>
    <name evidence="6" type="ORF">DJ93_222</name>
</gene>
<keyword evidence="4" id="KW-0411">Iron-sulfur</keyword>